<evidence type="ECO:0000313" key="1">
    <source>
        <dbReference type="EMBL" id="PWF24051.1"/>
    </source>
</evidence>
<protein>
    <recommendedName>
        <fullName evidence="3">Abortive infection protein</fullName>
    </recommendedName>
</protein>
<sequence>MKYRGVVYDVGLTFTVGQPYSVEHFDPVLVTHDIKAIATELHCNAIRIEGEDIDRLITATRIAHTNGLKVFFNPWKMNVSIAELPAYFEEGARAAEQLRAEGIDLVFVAGCEMSLFNEGVFSGKTIVERTQGVVAIMMAEQANDPSPGEQAGTILNDTLKRILEPVRKQFKGRVTYSAGMWEKIDWSLFDIVGVDHYRASETPEEYVKTLDHYRLDKPLVVMEVGCCAYEGAAKLGAGGFMALEGANPDGTGKFKDGIVPTRSEREQADYVQEQLELLSGANIDGVFIYVFSFPTFPHGEGARDFDMMSFSLVKTYPKDHEKGQAMPPWEPKEAFYRIAEVYRRLALRECGLASS</sequence>
<organism evidence="1 2">
    <name type="scientific">Corticimicrobacter populi</name>
    <dbReference type="NCBI Taxonomy" id="2175229"/>
    <lineage>
        <taxon>Bacteria</taxon>
        <taxon>Pseudomonadati</taxon>
        <taxon>Pseudomonadota</taxon>
        <taxon>Betaproteobacteria</taxon>
        <taxon>Burkholderiales</taxon>
        <taxon>Alcaligenaceae</taxon>
        <taxon>Corticimicrobacter</taxon>
    </lineage>
</organism>
<gene>
    <name evidence="1" type="ORF">DD235_06960</name>
</gene>
<name>A0A2V1K1M5_9BURK</name>
<comment type="caution">
    <text evidence="1">The sequence shown here is derived from an EMBL/GenBank/DDBJ whole genome shotgun (WGS) entry which is preliminary data.</text>
</comment>
<evidence type="ECO:0000313" key="2">
    <source>
        <dbReference type="Proteomes" id="UP000245212"/>
    </source>
</evidence>
<dbReference type="SUPFAM" id="SSF51445">
    <property type="entry name" value="(Trans)glycosidases"/>
    <property type="match status" value="1"/>
</dbReference>
<dbReference type="InterPro" id="IPR017853">
    <property type="entry name" value="GH"/>
</dbReference>
<dbReference type="EMBL" id="QETA01000002">
    <property type="protein sequence ID" value="PWF24051.1"/>
    <property type="molecule type" value="Genomic_DNA"/>
</dbReference>
<evidence type="ECO:0008006" key="3">
    <source>
        <dbReference type="Google" id="ProtNLM"/>
    </source>
</evidence>
<proteinExistence type="predicted"/>
<accession>A0A2V1K1M5</accession>
<dbReference type="Gene3D" id="3.20.20.80">
    <property type="entry name" value="Glycosidases"/>
    <property type="match status" value="1"/>
</dbReference>
<dbReference type="Proteomes" id="UP000245212">
    <property type="component" value="Unassembled WGS sequence"/>
</dbReference>
<keyword evidence="2" id="KW-1185">Reference proteome</keyword>
<dbReference type="AlphaFoldDB" id="A0A2V1K1M5"/>
<reference evidence="2" key="1">
    <citation type="submission" date="2018-05" db="EMBL/GenBank/DDBJ databases">
        <authorList>
            <person name="Li Y."/>
        </authorList>
    </citation>
    <scope>NUCLEOTIDE SEQUENCE [LARGE SCALE GENOMIC DNA]</scope>
    <source>
        <strain evidence="2">3d-2-2</strain>
    </source>
</reference>